<dbReference type="EMBL" id="CP063169">
    <property type="protein sequence ID" value="QOR71319.1"/>
    <property type="molecule type" value="Genomic_DNA"/>
</dbReference>
<dbReference type="InterPro" id="IPR024176">
    <property type="entry name" value="Citrate_synthase_bac-typ"/>
</dbReference>
<dbReference type="InterPro" id="IPR036969">
    <property type="entry name" value="Citrate_synthase_sf"/>
</dbReference>
<evidence type="ECO:0000256" key="5">
    <source>
        <dbReference type="ARBA" id="ARBA00049288"/>
    </source>
</evidence>
<organism evidence="9 10">
    <name type="scientific">Ruania alkalisoli</name>
    <dbReference type="NCBI Taxonomy" id="2779775"/>
    <lineage>
        <taxon>Bacteria</taxon>
        <taxon>Bacillati</taxon>
        <taxon>Actinomycetota</taxon>
        <taxon>Actinomycetes</taxon>
        <taxon>Micrococcales</taxon>
        <taxon>Ruaniaceae</taxon>
        <taxon>Ruania</taxon>
    </lineage>
</organism>
<dbReference type="InterPro" id="IPR016142">
    <property type="entry name" value="Citrate_synth-like_lrg_a-sub"/>
</dbReference>
<comment type="similarity">
    <text evidence="2 6 8">Belongs to the citrate synthase family.</text>
</comment>
<dbReference type="PRINTS" id="PR00143">
    <property type="entry name" value="CITRTSNTHASE"/>
</dbReference>
<dbReference type="PIRSF" id="PIRSF001369">
    <property type="entry name" value="Citrate_synth"/>
    <property type="match status" value="1"/>
</dbReference>
<comment type="catalytic activity">
    <reaction evidence="5">
        <text>oxaloacetate + acetyl-CoA + H2O = citrate + CoA + H(+)</text>
        <dbReference type="Rhea" id="RHEA:16845"/>
        <dbReference type="ChEBI" id="CHEBI:15377"/>
        <dbReference type="ChEBI" id="CHEBI:15378"/>
        <dbReference type="ChEBI" id="CHEBI:16452"/>
        <dbReference type="ChEBI" id="CHEBI:16947"/>
        <dbReference type="ChEBI" id="CHEBI:57287"/>
        <dbReference type="ChEBI" id="CHEBI:57288"/>
        <dbReference type="EC" id="2.3.3.16"/>
    </reaction>
</comment>
<sequence>MTDIHKGLAGVVVDTTAISKVNPDTNSLLYRGYPVQELAARCSFEQVAHLLIHGELPTTDELAQAQRLERSLRPLDPRTRELIDSLPATAHPMDVVRTAVSQLGTFDDTLGQPDGLTDRTLNQGRAMYLFAQLPSIVAYDQRRRRDQKIIEPRDDLGYAANFLWMTFGAEPEPVVEQGFNVSMILYAEHSFNASTFTARVIASTLSDLYSAVTGAIGALKGPLHGGANEAVMATFAEIGTADRAEAWLDEALAAKRKIMGFGHRVYKHGDSRVPTMKAVLDNLVDHYEQQDLGELYTALEQAMTARKDILPNLDYPAGPAYHLMGFDTQMFTPLFVASRVTGWAAHVMEQLESNALIRPLSEYSGPEQREVPGRRD</sequence>
<feature type="active site" evidence="7">
    <location>
        <position position="263"/>
    </location>
</feature>
<dbReference type="UniPathway" id="UPA00223"/>
<keyword evidence="10" id="KW-1185">Reference proteome</keyword>
<gene>
    <name evidence="9" type="ORF">IM660_03180</name>
</gene>
<dbReference type="PANTHER" id="PTHR11739">
    <property type="entry name" value="CITRATE SYNTHASE"/>
    <property type="match status" value="1"/>
</dbReference>
<keyword evidence="4 6" id="KW-0808">Transferase</keyword>
<dbReference type="GO" id="GO:0005975">
    <property type="term" value="P:carbohydrate metabolic process"/>
    <property type="evidence" value="ECO:0007669"/>
    <property type="project" value="TreeGrafter"/>
</dbReference>
<feature type="active site" evidence="7">
    <location>
        <position position="314"/>
    </location>
</feature>
<proteinExistence type="inferred from homology"/>
<dbReference type="NCBIfam" id="TIGR01800">
    <property type="entry name" value="cit_synth_II"/>
    <property type="match status" value="1"/>
</dbReference>
<dbReference type="InterPro" id="IPR019810">
    <property type="entry name" value="Citrate_synthase_AS"/>
</dbReference>
<dbReference type="Pfam" id="PF00285">
    <property type="entry name" value="Citrate_synt"/>
    <property type="match status" value="1"/>
</dbReference>
<dbReference type="InterPro" id="IPR002020">
    <property type="entry name" value="Citrate_synthase"/>
</dbReference>
<evidence type="ECO:0000313" key="9">
    <source>
        <dbReference type="EMBL" id="QOR71319.1"/>
    </source>
</evidence>
<evidence type="ECO:0000256" key="2">
    <source>
        <dbReference type="ARBA" id="ARBA00010566"/>
    </source>
</evidence>
<evidence type="ECO:0000256" key="3">
    <source>
        <dbReference type="ARBA" id="ARBA00022532"/>
    </source>
</evidence>
<dbReference type="SUPFAM" id="SSF48256">
    <property type="entry name" value="Citrate synthase"/>
    <property type="match status" value="1"/>
</dbReference>
<dbReference type="KEGG" id="halt:IM660_03180"/>
<dbReference type="GO" id="GO:0005829">
    <property type="term" value="C:cytosol"/>
    <property type="evidence" value="ECO:0007669"/>
    <property type="project" value="TreeGrafter"/>
</dbReference>
<dbReference type="NCBIfam" id="NF010636">
    <property type="entry name" value="PRK14033.1"/>
    <property type="match status" value="1"/>
</dbReference>
<dbReference type="GO" id="GO:0006099">
    <property type="term" value="P:tricarboxylic acid cycle"/>
    <property type="evidence" value="ECO:0007669"/>
    <property type="project" value="UniProtKB-UniPathway"/>
</dbReference>
<dbReference type="Gene3D" id="1.10.580.10">
    <property type="entry name" value="Citrate Synthase, domain 1"/>
    <property type="match status" value="1"/>
</dbReference>
<protein>
    <recommendedName>
        <fullName evidence="6">Citrate synthase</fullName>
    </recommendedName>
</protein>
<dbReference type="Gene3D" id="1.10.230.10">
    <property type="entry name" value="Cytochrome P450-Terp, domain 2"/>
    <property type="match status" value="1"/>
</dbReference>
<keyword evidence="3" id="KW-0816">Tricarboxylic acid cycle</keyword>
<dbReference type="InterPro" id="IPR011278">
    <property type="entry name" value="2-MeCitrate/Citrate_synth_II"/>
</dbReference>
<reference evidence="9 10" key="1">
    <citation type="submission" date="2020-10" db="EMBL/GenBank/DDBJ databases">
        <title>Haloactinobacterium sp. RN3S43, a bacterium isolated from saline soil.</title>
        <authorList>
            <person name="Sun J.-Q."/>
        </authorList>
    </citation>
    <scope>NUCLEOTIDE SEQUENCE [LARGE SCALE GENOMIC DNA]</scope>
    <source>
        <strain evidence="9 10">RN3S43</strain>
    </source>
</reference>
<name>A0A7M1SUQ6_9MICO</name>
<evidence type="ECO:0000313" key="10">
    <source>
        <dbReference type="Proteomes" id="UP000593758"/>
    </source>
</evidence>
<evidence type="ECO:0000256" key="6">
    <source>
        <dbReference type="PIRNR" id="PIRNR001369"/>
    </source>
</evidence>
<dbReference type="Proteomes" id="UP000593758">
    <property type="component" value="Chromosome"/>
</dbReference>
<evidence type="ECO:0000256" key="4">
    <source>
        <dbReference type="ARBA" id="ARBA00022679"/>
    </source>
</evidence>
<dbReference type="PROSITE" id="PS00480">
    <property type="entry name" value="CITRATE_SYNTHASE"/>
    <property type="match status" value="1"/>
</dbReference>
<evidence type="ECO:0000256" key="8">
    <source>
        <dbReference type="RuleBase" id="RU003406"/>
    </source>
</evidence>
<evidence type="ECO:0000256" key="1">
    <source>
        <dbReference type="ARBA" id="ARBA00004751"/>
    </source>
</evidence>
<dbReference type="GO" id="GO:0036440">
    <property type="term" value="F:citrate synthase activity"/>
    <property type="evidence" value="ECO:0007669"/>
    <property type="project" value="UniProtKB-EC"/>
</dbReference>
<dbReference type="PANTHER" id="PTHR11739:SF4">
    <property type="entry name" value="CITRATE SYNTHASE, PEROXISOMAL"/>
    <property type="match status" value="1"/>
</dbReference>
<evidence type="ECO:0000256" key="7">
    <source>
        <dbReference type="PIRSR" id="PIRSR001369-1"/>
    </source>
</evidence>
<keyword evidence="9" id="KW-0012">Acyltransferase</keyword>
<accession>A0A7M1SUQ6</accession>
<dbReference type="RefSeq" id="WP_193497983.1">
    <property type="nucleotide sequence ID" value="NZ_CP063169.1"/>
</dbReference>
<dbReference type="InterPro" id="IPR016143">
    <property type="entry name" value="Citrate_synth-like_sm_a-sub"/>
</dbReference>
<comment type="pathway">
    <text evidence="1">Carbohydrate metabolism; tricarboxylic acid cycle; isocitrate from oxaloacetate: step 1/2.</text>
</comment>
<dbReference type="AlphaFoldDB" id="A0A7M1SUQ6"/>
<dbReference type="FunFam" id="1.10.230.10:FF:000003">
    <property type="entry name" value="Citrate synthase"/>
    <property type="match status" value="1"/>
</dbReference>